<dbReference type="GO" id="GO:0003824">
    <property type="term" value="F:catalytic activity"/>
    <property type="evidence" value="ECO:0007669"/>
    <property type="project" value="UniProtKB-ARBA"/>
</dbReference>
<dbReference type="Proteomes" id="UP001138997">
    <property type="component" value="Unassembled WGS sequence"/>
</dbReference>
<dbReference type="GO" id="GO:0006635">
    <property type="term" value="P:fatty acid beta-oxidation"/>
    <property type="evidence" value="ECO:0007669"/>
    <property type="project" value="TreeGrafter"/>
</dbReference>
<dbReference type="InterPro" id="IPR001753">
    <property type="entry name" value="Enoyl-CoA_hydra/iso"/>
</dbReference>
<proteinExistence type="predicted"/>
<dbReference type="Pfam" id="PF00378">
    <property type="entry name" value="ECH_1"/>
    <property type="match status" value="1"/>
</dbReference>
<dbReference type="PANTHER" id="PTHR11941">
    <property type="entry name" value="ENOYL-COA HYDRATASE-RELATED"/>
    <property type="match status" value="1"/>
</dbReference>
<gene>
    <name evidence="1" type="ORF">LR394_09915</name>
</gene>
<evidence type="ECO:0000313" key="2">
    <source>
        <dbReference type="Proteomes" id="UP001138997"/>
    </source>
</evidence>
<dbReference type="PANTHER" id="PTHR11941:SF127">
    <property type="entry name" value="ENOYL-COA HYDRATASE ECHA18 (ENOYL HYDRASE) (UNSATURATED ACYL-COA HYDRATASE) (CROTONASE)-RELATED"/>
    <property type="match status" value="1"/>
</dbReference>
<dbReference type="InterPro" id="IPR029045">
    <property type="entry name" value="ClpP/crotonase-like_dom_sf"/>
</dbReference>
<dbReference type="SUPFAM" id="SSF52096">
    <property type="entry name" value="ClpP/crotonase"/>
    <property type="match status" value="1"/>
</dbReference>
<comment type="caution">
    <text evidence="1">The sequence shown here is derived from an EMBL/GenBank/DDBJ whole genome shotgun (WGS) entry which is preliminary data.</text>
</comment>
<dbReference type="AlphaFoldDB" id="A0A9X1SSZ9"/>
<evidence type="ECO:0000313" key="1">
    <source>
        <dbReference type="EMBL" id="MCD5311214.1"/>
    </source>
</evidence>
<dbReference type="RefSeq" id="WP_231440392.1">
    <property type="nucleotide sequence ID" value="NZ_JAJOMB010000004.1"/>
</dbReference>
<reference evidence="1" key="1">
    <citation type="submission" date="2021-11" db="EMBL/GenBank/DDBJ databases">
        <title>Streptomyces corallinus and Kineosporia corallina sp. nov., two new coral-derived marine actinobacteria.</title>
        <authorList>
            <person name="Buangrab K."/>
            <person name="Sutthacheep M."/>
            <person name="Yeemin T."/>
            <person name="Harunari E."/>
            <person name="Igarashi Y."/>
            <person name="Sripreechasak P."/>
            <person name="Kanchanasin P."/>
            <person name="Tanasupawat S."/>
            <person name="Phongsopitanun W."/>
        </authorList>
    </citation>
    <scope>NUCLEOTIDE SEQUENCE</scope>
    <source>
        <strain evidence="1">JCM 31032</strain>
    </source>
</reference>
<accession>A0A9X1SSZ9</accession>
<organism evidence="1 2">
    <name type="scientific">Kineosporia babensis</name>
    <dbReference type="NCBI Taxonomy" id="499548"/>
    <lineage>
        <taxon>Bacteria</taxon>
        <taxon>Bacillati</taxon>
        <taxon>Actinomycetota</taxon>
        <taxon>Actinomycetes</taxon>
        <taxon>Kineosporiales</taxon>
        <taxon>Kineosporiaceae</taxon>
        <taxon>Kineosporia</taxon>
    </lineage>
</organism>
<protein>
    <submittedName>
        <fullName evidence="1">Enoyl-CoA hydratase/isomerase family protein</fullName>
    </submittedName>
</protein>
<dbReference type="Gene3D" id="3.90.226.10">
    <property type="entry name" value="2-enoyl-CoA Hydratase, Chain A, domain 1"/>
    <property type="match status" value="1"/>
</dbReference>
<dbReference type="CDD" id="cd06558">
    <property type="entry name" value="crotonase-like"/>
    <property type="match status" value="1"/>
</dbReference>
<sequence length="298" mass="31157">MAAGRTTTVDVAGSGTLLAEALRSDPVENQAAGLVRCDLVEVEQRHAAVITLDRPGRHNALDLQAWREIERNLAELAEDRSVRAVVVRGAGGRAFSAGADIAEFPAHRIGADVAAGYNETVSAALASVEAMPFPVIAMVQGLAIGGGCELAAACDVRLAGAGARFGIPAAKLGVTLGLTETRAVSRAIGAANLKYLLLSGEVISAEQALGWGLVQKVLPEGELAAAVAELVRTICLAPEVTVRAAKQVTDLADSDPFATDSHALLRQLHAQAYDGEDLREGVAAFLERRSPQFQARRR</sequence>
<keyword evidence="2" id="KW-1185">Reference proteome</keyword>
<dbReference type="EMBL" id="JAJOMB010000004">
    <property type="protein sequence ID" value="MCD5311214.1"/>
    <property type="molecule type" value="Genomic_DNA"/>
</dbReference>
<name>A0A9X1SSZ9_9ACTN</name>